<dbReference type="OrthoDB" id="10250990at2759"/>
<evidence type="ECO:0000256" key="3">
    <source>
        <dbReference type="ARBA" id="ARBA00022643"/>
    </source>
</evidence>
<evidence type="ECO:0000256" key="4">
    <source>
        <dbReference type="ARBA" id="ARBA00038054"/>
    </source>
</evidence>
<evidence type="ECO:0000256" key="2">
    <source>
        <dbReference type="ARBA" id="ARBA00022630"/>
    </source>
</evidence>
<dbReference type="EMBL" id="MCFH01000003">
    <property type="protein sequence ID" value="ORX59210.1"/>
    <property type="molecule type" value="Genomic_DNA"/>
</dbReference>
<feature type="region of interest" description="Disordered" evidence="5">
    <location>
        <begin position="1"/>
        <end position="20"/>
    </location>
</feature>
<accession>A0A1Y1VL79</accession>
<dbReference type="Proteomes" id="UP000193719">
    <property type="component" value="Unassembled WGS sequence"/>
</dbReference>
<dbReference type="PANTHER" id="PTHR33798">
    <property type="entry name" value="FLAVOPROTEIN OXYGENASE"/>
    <property type="match status" value="1"/>
</dbReference>
<gene>
    <name evidence="7" type="ORF">BCR36DRAFT_579824</name>
</gene>
<dbReference type="AlphaFoldDB" id="A0A1Y1VL79"/>
<proteinExistence type="inferred from homology"/>
<evidence type="ECO:0000313" key="7">
    <source>
        <dbReference type="EMBL" id="ORX59210.1"/>
    </source>
</evidence>
<comment type="similarity">
    <text evidence="4">Belongs to the flavoredoxin family.</text>
</comment>
<evidence type="ECO:0000313" key="8">
    <source>
        <dbReference type="Proteomes" id="UP000193719"/>
    </source>
</evidence>
<evidence type="ECO:0000256" key="5">
    <source>
        <dbReference type="SAM" id="MobiDB-lite"/>
    </source>
</evidence>
<feature type="domain" description="Flavin reductase like" evidence="6">
    <location>
        <begin position="54"/>
        <end position="213"/>
    </location>
</feature>
<dbReference type="GO" id="GO:0010181">
    <property type="term" value="F:FMN binding"/>
    <property type="evidence" value="ECO:0007669"/>
    <property type="project" value="InterPro"/>
</dbReference>
<dbReference type="Pfam" id="PF01613">
    <property type="entry name" value="Flavin_Reduct"/>
    <property type="match status" value="1"/>
</dbReference>
<sequence>MPTKVSNTNGQTFQKVPTSNANWKMGEPQKILSGKTLTIEPNNYTSSQLHQFLLGSFPRPACIISTISPEGISNAAPYSFTNLVCSDPPTFSLTVFKNPDGSLKDTQVNIDASNEFAVNLISDWFVESAHASGMNCSPEVSEFEHVGFTPKPSTIIKSPLIAQSPVNYECKVSTRIPFINKEGRETAICYMGEIVRIHVNEQVFDNEKSSFLYENLRPLVKLGGSLYAKVNTVVDPTQNSSTSSTSSSSQ</sequence>
<keyword evidence="2" id="KW-0285">Flavoprotein</keyword>
<dbReference type="SUPFAM" id="SSF50475">
    <property type="entry name" value="FMN-binding split barrel"/>
    <property type="match status" value="1"/>
</dbReference>
<evidence type="ECO:0000259" key="6">
    <source>
        <dbReference type="SMART" id="SM00903"/>
    </source>
</evidence>
<dbReference type="STRING" id="1754191.A0A1Y1VL79"/>
<dbReference type="InterPro" id="IPR002563">
    <property type="entry name" value="Flavin_Rdtase-like_dom"/>
</dbReference>
<protein>
    <recommendedName>
        <fullName evidence="6">Flavin reductase like domain-containing protein</fullName>
    </recommendedName>
</protein>
<evidence type="ECO:0000256" key="1">
    <source>
        <dbReference type="ARBA" id="ARBA00001917"/>
    </source>
</evidence>
<name>A0A1Y1VL79_9FUNG</name>
<keyword evidence="8" id="KW-1185">Reference proteome</keyword>
<comment type="cofactor">
    <cofactor evidence="1">
        <name>FMN</name>
        <dbReference type="ChEBI" id="CHEBI:58210"/>
    </cofactor>
</comment>
<dbReference type="Gene3D" id="2.30.110.10">
    <property type="entry name" value="Electron Transport, Fmn-binding Protein, Chain A"/>
    <property type="match status" value="1"/>
</dbReference>
<dbReference type="SMART" id="SM00903">
    <property type="entry name" value="Flavin_Reduct"/>
    <property type="match status" value="1"/>
</dbReference>
<reference evidence="7 8" key="1">
    <citation type="submission" date="2016-08" db="EMBL/GenBank/DDBJ databases">
        <title>Genomes of anaerobic fungi encode conserved fungal cellulosomes for biomass hydrolysis.</title>
        <authorList>
            <consortium name="DOE Joint Genome Institute"/>
            <person name="Haitjema C.H."/>
            <person name="Gilmore S.P."/>
            <person name="Henske J.K."/>
            <person name="Solomon K.V."/>
            <person name="De Groot R."/>
            <person name="Kuo A."/>
            <person name="Mondo S.J."/>
            <person name="Salamov A.A."/>
            <person name="Labutti K."/>
            <person name="Zhao Z."/>
            <person name="Chiniquy J."/>
            <person name="Barry K."/>
            <person name="Brewer H.M."/>
            <person name="Purvine S.O."/>
            <person name="Wright A.T."/>
            <person name="Boxma B."/>
            <person name="Van Alen T."/>
            <person name="Hackstein J.H."/>
            <person name="Baker S.E."/>
            <person name="Grigoriev I.V."/>
            <person name="O'Malley M.A."/>
        </authorList>
    </citation>
    <scope>NUCLEOTIDE SEQUENCE [LARGE SCALE GENOMIC DNA]</scope>
    <source>
        <strain evidence="8">finn</strain>
    </source>
</reference>
<keyword evidence="3" id="KW-0288">FMN</keyword>
<reference evidence="7 8" key="2">
    <citation type="submission" date="2016-08" db="EMBL/GenBank/DDBJ databases">
        <title>Pervasive Adenine N6-methylation of Active Genes in Fungi.</title>
        <authorList>
            <consortium name="DOE Joint Genome Institute"/>
            <person name="Mondo S.J."/>
            <person name="Dannebaum R.O."/>
            <person name="Kuo R.C."/>
            <person name="Labutti K."/>
            <person name="Haridas S."/>
            <person name="Kuo A."/>
            <person name="Salamov A."/>
            <person name="Ahrendt S.R."/>
            <person name="Lipzen A."/>
            <person name="Sullivan W."/>
            <person name="Andreopoulos W.B."/>
            <person name="Clum A."/>
            <person name="Lindquist E."/>
            <person name="Daum C."/>
            <person name="Ramamoorthy G.K."/>
            <person name="Gryganskyi A."/>
            <person name="Culley D."/>
            <person name="Magnuson J.K."/>
            <person name="James T.Y."/>
            <person name="O'Malley M.A."/>
            <person name="Stajich J.E."/>
            <person name="Spatafora J.W."/>
            <person name="Visel A."/>
            <person name="Grigoriev I.V."/>
        </authorList>
    </citation>
    <scope>NUCLEOTIDE SEQUENCE [LARGE SCALE GENOMIC DNA]</scope>
    <source>
        <strain evidence="8">finn</strain>
    </source>
</reference>
<organism evidence="7 8">
    <name type="scientific">Piromyces finnis</name>
    <dbReference type="NCBI Taxonomy" id="1754191"/>
    <lineage>
        <taxon>Eukaryota</taxon>
        <taxon>Fungi</taxon>
        <taxon>Fungi incertae sedis</taxon>
        <taxon>Chytridiomycota</taxon>
        <taxon>Chytridiomycota incertae sedis</taxon>
        <taxon>Neocallimastigomycetes</taxon>
        <taxon>Neocallimastigales</taxon>
        <taxon>Neocallimastigaceae</taxon>
        <taxon>Piromyces</taxon>
    </lineage>
</organism>
<comment type="caution">
    <text evidence="7">The sequence shown here is derived from an EMBL/GenBank/DDBJ whole genome shotgun (WGS) entry which is preliminary data.</text>
</comment>
<dbReference type="PANTHER" id="PTHR33798:SF5">
    <property type="entry name" value="FLAVIN REDUCTASE LIKE DOMAIN-CONTAINING PROTEIN"/>
    <property type="match status" value="1"/>
</dbReference>
<dbReference type="InterPro" id="IPR012349">
    <property type="entry name" value="Split_barrel_FMN-bd"/>
</dbReference>